<dbReference type="HOGENOM" id="CLU_008287_18_5_10"/>
<evidence type="ECO:0000259" key="14">
    <source>
        <dbReference type="Pfam" id="PF07715"/>
    </source>
</evidence>
<reference evidence="15 16" key="2">
    <citation type="journal article" date="2011" name="Stand. Genomic Sci.">
        <title>Complete genome sequence of Paludibacter propionicigenes type strain (WB4).</title>
        <authorList>
            <person name="Gronow S."/>
            <person name="Munk C."/>
            <person name="Lapidus A."/>
            <person name="Nolan M."/>
            <person name="Lucas S."/>
            <person name="Hammon N."/>
            <person name="Deshpande S."/>
            <person name="Cheng J.F."/>
            <person name="Tapia R."/>
            <person name="Han C."/>
            <person name="Goodwin L."/>
            <person name="Pitluck S."/>
            <person name="Liolios K."/>
            <person name="Ivanova N."/>
            <person name="Mavromatis K."/>
            <person name="Mikhailova N."/>
            <person name="Pati A."/>
            <person name="Chen A."/>
            <person name="Palaniappan K."/>
            <person name="Land M."/>
            <person name="Hauser L."/>
            <person name="Chang Y.J."/>
            <person name="Jeffries C.D."/>
            <person name="Brambilla E."/>
            <person name="Rohde M."/>
            <person name="Goker M."/>
            <person name="Detter J.C."/>
            <person name="Woyke T."/>
            <person name="Bristow J."/>
            <person name="Eisen J.A."/>
            <person name="Markowitz V."/>
            <person name="Hugenholtz P."/>
            <person name="Kyrpides N.C."/>
            <person name="Klenk H.P."/>
        </authorList>
    </citation>
    <scope>NUCLEOTIDE SEQUENCE [LARGE SCALE GENOMIC DNA]</scope>
    <source>
        <strain evidence="16">DSM 17365 / JCM 13257 / WB4</strain>
    </source>
</reference>
<dbReference type="OrthoDB" id="9764669at2"/>
<keyword evidence="6 11" id="KW-0798">TonB box</keyword>
<evidence type="ECO:0000256" key="7">
    <source>
        <dbReference type="ARBA" id="ARBA00023136"/>
    </source>
</evidence>
<evidence type="ECO:0000259" key="13">
    <source>
        <dbReference type="Pfam" id="PF00593"/>
    </source>
</evidence>
<evidence type="ECO:0000256" key="1">
    <source>
        <dbReference type="ARBA" id="ARBA00004571"/>
    </source>
</evidence>
<dbReference type="STRING" id="694427.Palpr_2815"/>
<comment type="subcellular location">
    <subcellularLocation>
        <location evidence="1 10">Cell outer membrane</location>
        <topology evidence="1 10">Multi-pass membrane protein</topology>
    </subcellularLocation>
</comment>
<dbReference type="AlphaFoldDB" id="E4T8A0"/>
<evidence type="ECO:0000256" key="6">
    <source>
        <dbReference type="ARBA" id="ARBA00023077"/>
    </source>
</evidence>
<keyword evidence="3 10" id="KW-1134">Transmembrane beta strand</keyword>
<dbReference type="CDD" id="cd01347">
    <property type="entry name" value="ligand_gated_channel"/>
    <property type="match status" value="1"/>
</dbReference>
<dbReference type="PANTHER" id="PTHR30069">
    <property type="entry name" value="TONB-DEPENDENT OUTER MEMBRANE RECEPTOR"/>
    <property type="match status" value="1"/>
</dbReference>
<keyword evidence="2 10" id="KW-0813">Transport</keyword>
<keyword evidence="9 10" id="KW-0998">Cell outer membrane</keyword>
<evidence type="ECO:0000313" key="15">
    <source>
        <dbReference type="EMBL" id="ADQ80944.1"/>
    </source>
</evidence>
<keyword evidence="5 12" id="KW-0732">Signal</keyword>
<dbReference type="KEGG" id="ppn:Palpr_2815"/>
<dbReference type="InterPro" id="IPR037066">
    <property type="entry name" value="Plug_dom_sf"/>
</dbReference>
<dbReference type="Pfam" id="PF00593">
    <property type="entry name" value="TonB_dep_Rec_b-barrel"/>
    <property type="match status" value="1"/>
</dbReference>
<dbReference type="Pfam" id="PF07715">
    <property type="entry name" value="Plug"/>
    <property type="match status" value="1"/>
</dbReference>
<dbReference type="eggNOG" id="COG4206">
    <property type="taxonomic scope" value="Bacteria"/>
</dbReference>
<proteinExistence type="inferred from homology"/>
<dbReference type="PROSITE" id="PS52016">
    <property type="entry name" value="TONB_DEPENDENT_REC_3"/>
    <property type="match status" value="1"/>
</dbReference>
<protein>
    <submittedName>
        <fullName evidence="15">TonB-dependent receptor</fullName>
    </submittedName>
</protein>
<evidence type="ECO:0000256" key="3">
    <source>
        <dbReference type="ARBA" id="ARBA00022452"/>
    </source>
</evidence>
<evidence type="ECO:0000256" key="8">
    <source>
        <dbReference type="ARBA" id="ARBA00023170"/>
    </source>
</evidence>
<evidence type="ECO:0000256" key="4">
    <source>
        <dbReference type="ARBA" id="ARBA00022692"/>
    </source>
</evidence>
<name>E4T8A0_PALPW</name>
<organism evidence="15 16">
    <name type="scientific">Paludibacter propionicigenes (strain DSM 17365 / JCM 13257 / WB4)</name>
    <dbReference type="NCBI Taxonomy" id="694427"/>
    <lineage>
        <taxon>Bacteria</taxon>
        <taxon>Pseudomonadati</taxon>
        <taxon>Bacteroidota</taxon>
        <taxon>Bacteroidia</taxon>
        <taxon>Bacteroidales</taxon>
        <taxon>Paludibacteraceae</taxon>
        <taxon>Paludibacter</taxon>
    </lineage>
</organism>
<dbReference type="EMBL" id="CP002345">
    <property type="protein sequence ID" value="ADQ80944.1"/>
    <property type="molecule type" value="Genomic_DNA"/>
</dbReference>
<evidence type="ECO:0000256" key="11">
    <source>
        <dbReference type="RuleBase" id="RU003357"/>
    </source>
</evidence>
<sequence>MFMRIPNGKKILLALASLLLCFQFSYSQSPIKDSVRLEDIVVTGSKIEISRKLVPLSVSQVSRKDIENSGQINILPALNTYVPGIFVTERNVLGFGVSTGGSGAISMRGVSGSPNTEILMLIDGHPQYQGIFGHPLADAYVASDVEKVEVIRGPASILYGSNAMGGAINIITKKQREEGLKINLGAAYGSFNTQKYYGTIGYKKDQLSVFASVNHDQTDGIRANTDFNITNGYTKVGYELSKHFDLTADFSIAKFNGNDNGSVYAAPVPFNIDITRGKASVALENKHDKLEGAFKLYHNFGTHDLSNGFHSTDNNSGLMFYQTLRLFTGSNITVGTDIKQYGGKVNQTAVKDSLITVNESAVYAYAQQALLDNVSLSAGLRLEHNSKYGTELVPFAGLTYNPSLHTTIKTSVSKGFRSPTVMEMYLYAPNPELKPERMMNYEVSWLQSALENRLQFDFTAYLIKGTNLIEVTPGVPPVMTRKNLGAFTNKGLEFSTKYFLSQNLYLNVNYSYLNLEKPVLAAPRQQVNINVNYTYKIWTLNVSSQYIEKLYTFIVSTPTQLTTKTLNYNLLNARLSAKPTKSLELFVAGNNLLNQKYEINYGYPMPGIYFNTGFNVRL</sequence>
<dbReference type="GO" id="GO:0015344">
    <property type="term" value="F:siderophore uptake transmembrane transporter activity"/>
    <property type="evidence" value="ECO:0007669"/>
    <property type="project" value="TreeGrafter"/>
</dbReference>
<evidence type="ECO:0000256" key="9">
    <source>
        <dbReference type="ARBA" id="ARBA00023237"/>
    </source>
</evidence>
<dbReference type="InterPro" id="IPR000531">
    <property type="entry name" value="Beta-barrel_TonB"/>
</dbReference>
<dbReference type="Proteomes" id="UP000008718">
    <property type="component" value="Chromosome"/>
</dbReference>
<keyword evidence="4 10" id="KW-0812">Transmembrane</keyword>
<evidence type="ECO:0000256" key="5">
    <source>
        <dbReference type="ARBA" id="ARBA00022729"/>
    </source>
</evidence>
<dbReference type="SUPFAM" id="SSF56935">
    <property type="entry name" value="Porins"/>
    <property type="match status" value="1"/>
</dbReference>
<accession>E4T8A0</accession>
<evidence type="ECO:0000256" key="2">
    <source>
        <dbReference type="ARBA" id="ARBA00022448"/>
    </source>
</evidence>
<evidence type="ECO:0000256" key="12">
    <source>
        <dbReference type="SAM" id="SignalP"/>
    </source>
</evidence>
<reference key="1">
    <citation type="submission" date="2010-11" db="EMBL/GenBank/DDBJ databases">
        <title>The complete genome of Paludibacter propionicigenes DSM 17365.</title>
        <authorList>
            <consortium name="US DOE Joint Genome Institute (JGI-PGF)"/>
            <person name="Lucas S."/>
            <person name="Copeland A."/>
            <person name="Lapidus A."/>
            <person name="Bruce D."/>
            <person name="Goodwin L."/>
            <person name="Pitluck S."/>
            <person name="Kyrpides N."/>
            <person name="Mavromatis K."/>
            <person name="Ivanova N."/>
            <person name="Munk A.C."/>
            <person name="Brettin T."/>
            <person name="Detter J.C."/>
            <person name="Han C."/>
            <person name="Tapia R."/>
            <person name="Land M."/>
            <person name="Hauser L."/>
            <person name="Markowitz V."/>
            <person name="Cheng J.-F."/>
            <person name="Hugenholtz P."/>
            <person name="Woyke T."/>
            <person name="Wu D."/>
            <person name="Gronow S."/>
            <person name="Wellnitz S."/>
            <person name="Brambilla E."/>
            <person name="Klenk H.-P."/>
            <person name="Eisen J.A."/>
        </authorList>
    </citation>
    <scope>NUCLEOTIDE SEQUENCE</scope>
    <source>
        <strain>WB4</strain>
    </source>
</reference>
<dbReference type="GO" id="GO:0009279">
    <property type="term" value="C:cell outer membrane"/>
    <property type="evidence" value="ECO:0007669"/>
    <property type="project" value="UniProtKB-SubCell"/>
</dbReference>
<dbReference type="Gene3D" id="2.170.130.10">
    <property type="entry name" value="TonB-dependent receptor, plug domain"/>
    <property type="match status" value="1"/>
</dbReference>
<keyword evidence="16" id="KW-1185">Reference proteome</keyword>
<dbReference type="GO" id="GO:0044718">
    <property type="term" value="P:siderophore transmembrane transport"/>
    <property type="evidence" value="ECO:0007669"/>
    <property type="project" value="TreeGrafter"/>
</dbReference>
<dbReference type="PANTHER" id="PTHR30069:SF29">
    <property type="entry name" value="HEMOGLOBIN AND HEMOGLOBIN-HAPTOGLOBIN-BINDING PROTEIN 1-RELATED"/>
    <property type="match status" value="1"/>
</dbReference>
<dbReference type="Gene3D" id="2.40.170.20">
    <property type="entry name" value="TonB-dependent receptor, beta-barrel domain"/>
    <property type="match status" value="1"/>
</dbReference>
<keyword evidence="7 10" id="KW-0472">Membrane</keyword>
<evidence type="ECO:0000313" key="16">
    <source>
        <dbReference type="Proteomes" id="UP000008718"/>
    </source>
</evidence>
<keyword evidence="8 15" id="KW-0675">Receptor</keyword>
<gene>
    <name evidence="15" type="ordered locus">Palpr_2815</name>
</gene>
<comment type="similarity">
    <text evidence="10 11">Belongs to the TonB-dependent receptor family.</text>
</comment>
<feature type="signal peptide" evidence="12">
    <location>
        <begin position="1"/>
        <end position="27"/>
    </location>
</feature>
<dbReference type="InterPro" id="IPR039426">
    <property type="entry name" value="TonB-dep_rcpt-like"/>
</dbReference>
<evidence type="ECO:0000256" key="10">
    <source>
        <dbReference type="PROSITE-ProRule" id="PRU01360"/>
    </source>
</evidence>
<feature type="domain" description="TonB-dependent receptor plug" evidence="14">
    <location>
        <begin position="54"/>
        <end position="167"/>
    </location>
</feature>
<dbReference type="InterPro" id="IPR036942">
    <property type="entry name" value="Beta-barrel_TonB_sf"/>
</dbReference>
<dbReference type="InterPro" id="IPR012910">
    <property type="entry name" value="Plug_dom"/>
</dbReference>
<feature type="domain" description="TonB-dependent receptor-like beta-barrel" evidence="13">
    <location>
        <begin position="183"/>
        <end position="592"/>
    </location>
</feature>
<feature type="chain" id="PRO_5003189543" evidence="12">
    <location>
        <begin position="28"/>
        <end position="618"/>
    </location>
</feature>